<evidence type="ECO:0000259" key="16">
    <source>
        <dbReference type="Pfam" id="PF01370"/>
    </source>
</evidence>
<comment type="caution">
    <text evidence="17">The sequence shown here is derived from an EMBL/GenBank/DDBJ whole genome shotgun (WGS) entry which is preliminary data.</text>
</comment>
<keyword evidence="2" id="KW-0521">NADP</keyword>
<evidence type="ECO:0000256" key="14">
    <source>
        <dbReference type="SAM" id="MobiDB-lite"/>
    </source>
</evidence>
<reference evidence="17" key="2">
    <citation type="submission" date="2020-08" db="EMBL/GenBank/DDBJ databases">
        <title>Plant Genome Project.</title>
        <authorList>
            <person name="Zhang R.-G."/>
        </authorList>
    </citation>
    <scope>NUCLEOTIDE SEQUENCE</scope>
    <source>
        <strain evidence="17">Huo1</strain>
        <tissue evidence="17">Leaf</tissue>
    </source>
</reference>
<comment type="catalytic activity">
    <reaction evidence="12">
        <text>(2S)-flavan-4-ol + NADP(+) = (2S)-flavanone + NADPH + H(+)</text>
        <dbReference type="Rhea" id="RHEA:11228"/>
        <dbReference type="ChEBI" id="CHEBI:15378"/>
        <dbReference type="ChEBI" id="CHEBI:15605"/>
        <dbReference type="ChEBI" id="CHEBI:15606"/>
        <dbReference type="ChEBI" id="CHEBI:57783"/>
        <dbReference type="ChEBI" id="CHEBI:58349"/>
        <dbReference type="EC" id="1.1.1.234"/>
    </reaction>
</comment>
<name>A0A8X8WEL3_SALSN</name>
<evidence type="ECO:0000256" key="15">
    <source>
        <dbReference type="SAM" id="Phobius"/>
    </source>
</evidence>
<gene>
    <name evidence="17" type="ORF">SASPL_147436</name>
</gene>
<dbReference type="EC" id="1.1.1.234" evidence="7"/>
<dbReference type="Proteomes" id="UP000298416">
    <property type="component" value="Unassembled WGS sequence"/>
</dbReference>
<feature type="transmembrane region" description="Helical" evidence="15">
    <location>
        <begin position="658"/>
        <end position="680"/>
    </location>
</feature>
<evidence type="ECO:0000256" key="10">
    <source>
        <dbReference type="ARBA" id="ARBA00042087"/>
    </source>
</evidence>
<evidence type="ECO:0000256" key="13">
    <source>
        <dbReference type="ARBA" id="ARBA00049132"/>
    </source>
</evidence>
<dbReference type="InterPro" id="IPR001509">
    <property type="entry name" value="Epimerase_deHydtase"/>
</dbReference>
<reference evidence="17" key="1">
    <citation type="submission" date="2018-01" db="EMBL/GenBank/DDBJ databases">
        <authorList>
            <person name="Mao J.F."/>
        </authorList>
    </citation>
    <scope>NUCLEOTIDE SEQUENCE</scope>
    <source>
        <strain evidence="17">Huo1</strain>
        <tissue evidence="17">Leaf</tissue>
    </source>
</reference>
<dbReference type="PANTHER" id="PTHR10366:SF696">
    <property type="entry name" value="OS07G0601900 PROTEIN"/>
    <property type="match status" value="1"/>
</dbReference>
<protein>
    <recommendedName>
        <fullName evidence="9">Dihydroflavonol 4-reductase</fullName>
        <ecNumber evidence="8">1.1.1.219</ecNumber>
        <ecNumber evidence="7">1.1.1.234</ecNumber>
    </recommendedName>
    <alternativeName>
        <fullName evidence="11">Dihydrokaempferol 4-reductase</fullName>
    </alternativeName>
    <alternativeName>
        <fullName evidence="10">Flavanone 4-reductase</fullName>
    </alternativeName>
</protein>
<dbReference type="InterPro" id="IPR036291">
    <property type="entry name" value="NAD(P)-bd_dom_sf"/>
</dbReference>
<comment type="similarity">
    <text evidence="5">Belongs to the NAD(P)-dependent epimerase/dehydratase family. Dihydroflavonol-4-reductase subfamily.</text>
</comment>
<comment type="catalytic activity">
    <reaction evidence="13">
        <text>a (2R,3S,4S)-leucoanthocyanidin + NADP(+) = a (2R,3R)-dihydroflavonol + NADPH + H(+)</text>
        <dbReference type="Rhea" id="RHEA:54444"/>
        <dbReference type="ChEBI" id="CHEBI:15378"/>
        <dbReference type="ChEBI" id="CHEBI:57783"/>
        <dbReference type="ChEBI" id="CHEBI:58349"/>
        <dbReference type="ChEBI" id="CHEBI:138176"/>
        <dbReference type="ChEBI" id="CHEBI:138188"/>
        <dbReference type="EC" id="1.1.1.219"/>
    </reaction>
</comment>
<evidence type="ECO:0000256" key="3">
    <source>
        <dbReference type="ARBA" id="ARBA00023002"/>
    </source>
</evidence>
<dbReference type="GO" id="GO:0047890">
    <property type="term" value="F:flavanone 4-reductase activity"/>
    <property type="evidence" value="ECO:0007669"/>
    <property type="project" value="UniProtKB-EC"/>
</dbReference>
<evidence type="ECO:0000313" key="17">
    <source>
        <dbReference type="EMBL" id="KAG6393200.1"/>
    </source>
</evidence>
<evidence type="ECO:0000256" key="9">
    <source>
        <dbReference type="ARBA" id="ARBA00039963"/>
    </source>
</evidence>
<feature type="domain" description="NAD-dependent epimerase/dehydratase" evidence="16">
    <location>
        <begin position="694"/>
        <end position="940"/>
    </location>
</feature>
<keyword evidence="3" id="KW-0560">Oxidoreductase</keyword>
<evidence type="ECO:0000256" key="2">
    <source>
        <dbReference type="ARBA" id="ARBA00022857"/>
    </source>
</evidence>
<organism evidence="17">
    <name type="scientific">Salvia splendens</name>
    <name type="common">Scarlet sage</name>
    <dbReference type="NCBI Taxonomy" id="180675"/>
    <lineage>
        <taxon>Eukaryota</taxon>
        <taxon>Viridiplantae</taxon>
        <taxon>Streptophyta</taxon>
        <taxon>Embryophyta</taxon>
        <taxon>Tracheophyta</taxon>
        <taxon>Spermatophyta</taxon>
        <taxon>Magnoliopsida</taxon>
        <taxon>eudicotyledons</taxon>
        <taxon>Gunneridae</taxon>
        <taxon>Pentapetalae</taxon>
        <taxon>asterids</taxon>
        <taxon>lamiids</taxon>
        <taxon>Lamiales</taxon>
        <taxon>Lamiaceae</taxon>
        <taxon>Nepetoideae</taxon>
        <taxon>Mentheae</taxon>
        <taxon>Salviinae</taxon>
        <taxon>Salvia</taxon>
        <taxon>Salvia subgen. Calosphace</taxon>
        <taxon>core Calosphace</taxon>
    </lineage>
</organism>
<evidence type="ECO:0000256" key="7">
    <source>
        <dbReference type="ARBA" id="ARBA00039055"/>
    </source>
</evidence>
<dbReference type="Pfam" id="PF01370">
    <property type="entry name" value="Epimerase"/>
    <property type="match status" value="2"/>
</dbReference>
<keyword evidence="18" id="KW-1185">Reference proteome</keyword>
<dbReference type="SUPFAM" id="SSF51735">
    <property type="entry name" value="NAD(P)-binding Rossmann-fold domains"/>
    <property type="match status" value="2"/>
</dbReference>
<dbReference type="FunFam" id="3.40.50.720:FF:000085">
    <property type="entry name" value="Dihydroflavonol reductase"/>
    <property type="match status" value="2"/>
</dbReference>
<keyword evidence="4" id="KW-0284">Flavonoid biosynthesis</keyword>
<evidence type="ECO:0000256" key="8">
    <source>
        <dbReference type="ARBA" id="ARBA00039057"/>
    </source>
</evidence>
<dbReference type="GO" id="GO:0045552">
    <property type="term" value="F:dihydroflavanol 4-reductase activity"/>
    <property type="evidence" value="ECO:0007669"/>
    <property type="project" value="UniProtKB-EC"/>
</dbReference>
<feature type="region of interest" description="Disordered" evidence="14">
    <location>
        <begin position="471"/>
        <end position="498"/>
    </location>
</feature>
<dbReference type="InterPro" id="IPR050425">
    <property type="entry name" value="NAD(P)_dehydrat-like"/>
</dbReference>
<dbReference type="AlphaFoldDB" id="A0A8X8WEL3"/>
<proteinExistence type="inferred from homology"/>
<dbReference type="GO" id="GO:0009813">
    <property type="term" value="P:flavonoid biosynthetic process"/>
    <property type="evidence" value="ECO:0007669"/>
    <property type="project" value="UniProtKB-KW"/>
</dbReference>
<sequence length="1012" mass="113529">MEKVLVTGGAGYLASFLIKNLLEKGYTVHATLRSLSDDAKVGLLKGLAHSQTRLHLFEADIYNPNDFEVAVQGCAFVFHLATPLQHYDNNTRYKNTSEAAVDGVKMIAESCMRCKSVKKLIYTATVMAASPLKDDGSGYKDVFDETCWSPLNLTYQMYSDYINSKTLAEKEVLRYNGQGIEVVSLTCALVGGETIQSFLSGSINVLIAQAMNDETLYKGLRELEDLDSKVPIAHVQDVIEAHIFAMENSEMNDRFLVASDFLKSVEIASLIQKHYPDITIPPEFIEDTKRDTKWGSRKLEELGFEYKFDADKIIYDSIAFNLRSWWEISQASEGLQLNSTAATWENILARFARIESRLLKHERRAIATLPPLRLEPDPPDGPLMYAAAQPQFQITCYQPPSPITHQPLQPPQTYQLQQLTCRATQMQPRRQFPQPNSYWYPATQQLPTPPQYPSYTNGPTVYSGYELDKQRIPQPRDPGPPYGVPTYGPPRARPQKQNPIHPVGQSPDTGQLDIGWCPLSSHHHSAAQLPTAAIPLYRGGPLEAVVVPDEAIVVEEVQDKSCNEVMLFNLKSYDGDEMLMWRLSIFVRGMIGLKLMVKTRIETELMKEPLVLAEEERCDERERVRSTDSIFETEAKEALVHDVATCLVARTIRYDVTFALYGLYAPTVGLYVAFALYGIYAPAIGLYDQEMERVLVTGGEGYLASFLIKKLLERGYIVNATLRNLSDDATVGFLKGLTHSQTRLHLFEADIYNPGDFEVAIQGCAFVFHVATPLQHNENSTRAAVDALKMIAESCVRCKTVKKLIYTASAMAVSPLKDDGSGYKDVVDETCWTPLNLTYYPMFSDYIYSKALTEKEALRYNKHGIEVVCLVCGLIGGEATKSFVSASAYMLLAQAMKDETLYKSLRELENLGSKVAIVHVQDVVEAHIFAMETSEMNGRYLVASDFLKSTEIASLIHKHFPDIAIPKEFIEDTKRETKWDSRKMQDLGFEYKCDADKIICDSIACAKRLGAI</sequence>
<evidence type="ECO:0000256" key="5">
    <source>
        <dbReference type="ARBA" id="ARBA00023445"/>
    </source>
</evidence>
<evidence type="ECO:0000256" key="1">
    <source>
        <dbReference type="ARBA" id="ARBA00004935"/>
    </source>
</evidence>
<feature type="compositionally biased region" description="Pro residues" evidence="14">
    <location>
        <begin position="475"/>
        <end position="492"/>
    </location>
</feature>
<evidence type="ECO:0000256" key="6">
    <source>
        <dbReference type="ARBA" id="ARBA00037100"/>
    </source>
</evidence>
<accession>A0A8X8WEL3</accession>
<keyword evidence="15" id="KW-1133">Transmembrane helix</keyword>
<evidence type="ECO:0000313" key="18">
    <source>
        <dbReference type="Proteomes" id="UP000298416"/>
    </source>
</evidence>
<evidence type="ECO:0000256" key="4">
    <source>
        <dbReference type="ARBA" id="ARBA00023241"/>
    </source>
</evidence>
<evidence type="ECO:0000256" key="12">
    <source>
        <dbReference type="ARBA" id="ARBA00048870"/>
    </source>
</evidence>
<keyword evidence="15" id="KW-0472">Membrane</keyword>
<dbReference type="PANTHER" id="PTHR10366">
    <property type="entry name" value="NAD DEPENDENT EPIMERASE/DEHYDRATASE"/>
    <property type="match status" value="1"/>
</dbReference>
<feature type="domain" description="NAD-dependent epimerase/dehydratase" evidence="16">
    <location>
        <begin position="4"/>
        <end position="252"/>
    </location>
</feature>
<dbReference type="EC" id="1.1.1.219" evidence="8"/>
<comment type="function">
    <text evidence="6">Bifunctional enzyme involved in flavonoid metabolism.</text>
</comment>
<evidence type="ECO:0000256" key="11">
    <source>
        <dbReference type="ARBA" id="ARBA00042831"/>
    </source>
</evidence>
<dbReference type="SUPFAM" id="SSF81995">
    <property type="entry name" value="beta-sandwich domain of Sec23/24"/>
    <property type="match status" value="1"/>
</dbReference>
<keyword evidence="15" id="KW-0812">Transmembrane</keyword>
<comment type="pathway">
    <text evidence="1">Pigment biosynthesis; anthocyanin biosynthesis.</text>
</comment>
<dbReference type="Gene3D" id="3.40.50.720">
    <property type="entry name" value="NAD(P)-binding Rossmann-like Domain"/>
    <property type="match status" value="2"/>
</dbReference>
<feature type="transmembrane region" description="Helical" evidence="15">
    <location>
        <begin position="579"/>
        <end position="597"/>
    </location>
</feature>
<dbReference type="EMBL" id="PNBA02000018">
    <property type="protein sequence ID" value="KAG6393200.1"/>
    <property type="molecule type" value="Genomic_DNA"/>
</dbReference>